<dbReference type="EMBL" id="CAXAMN010027683">
    <property type="protein sequence ID" value="CAK9112104.1"/>
    <property type="molecule type" value="Genomic_DNA"/>
</dbReference>
<feature type="compositionally biased region" description="Acidic residues" evidence="1">
    <location>
        <begin position="33"/>
        <end position="42"/>
    </location>
</feature>
<reference evidence="2 3" key="1">
    <citation type="submission" date="2024-02" db="EMBL/GenBank/DDBJ databases">
        <authorList>
            <person name="Chen Y."/>
            <person name="Shah S."/>
            <person name="Dougan E. K."/>
            <person name="Thang M."/>
            <person name="Chan C."/>
        </authorList>
    </citation>
    <scope>NUCLEOTIDE SEQUENCE [LARGE SCALE GENOMIC DNA]</scope>
</reference>
<keyword evidence="3" id="KW-1185">Reference proteome</keyword>
<feature type="region of interest" description="Disordered" evidence="1">
    <location>
        <begin position="28"/>
        <end position="59"/>
    </location>
</feature>
<gene>
    <name evidence="2" type="ORF">CCMP2556_LOCUS51990</name>
</gene>
<accession>A0ABP0SI86</accession>
<sequence>MIHFSSARRFASRPAKLVWCSGEPCDLRKQKEEEEEHDESEEETHKKKGKKAKEKKVGGFVREASKAKEDLKWLLSRTRRTSRERALSRRGSAAMLWRKDVMAFVKVWRLGAIDV</sequence>
<comment type="caution">
    <text evidence="2">The sequence shown here is derived from an EMBL/GenBank/DDBJ whole genome shotgun (WGS) entry which is preliminary data.</text>
</comment>
<dbReference type="Proteomes" id="UP001642484">
    <property type="component" value="Unassembled WGS sequence"/>
</dbReference>
<evidence type="ECO:0000313" key="2">
    <source>
        <dbReference type="EMBL" id="CAK9112104.1"/>
    </source>
</evidence>
<name>A0ABP0SI86_9DINO</name>
<organism evidence="2 3">
    <name type="scientific">Durusdinium trenchii</name>
    <dbReference type="NCBI Taxonomy" id="1381693"/>
    <lineage>
        <taxon>Eukaryota</taxon>
        <taxon>Sar</taxon>
        <taxon>Alveolata</taxon>
        <taxon>Dinophyceae</taxon>
        <taxon>Suessiales</taxon>
        <taxon>Symbiodiniaceae</taxon>
        <taxon>Durusdinium</taxon>
    </lineage>
</organism>
<proteinExistence type="predicted"/>
<evidence type="ECO:0000256" key="1">
    <source>
        <dbReference type="SAM" id="MobiDB-lite"/>
    </source>
</evidence>
<protein>
    <submittedName>
        <fullName evidence="2">Uncharacterized protein</fullName>
    </submittedName>
</protein>
<evidence type="ECO:0000313" key="3">
    <source>
        <dbReference type="Proteomes" id="UP001642484"/>
    </source>
</evidence>